<accession>A0AAJ6CGM5</accession>
<proteinExistence type="predicted"/>
<protein>
    <submittedName>
        <fullName evidence="2">Uncharacterized protein</fullName>
    </submittedName>
</protein>
<organism evidence="2 3">
    <name type="scientific">Malassezia yamatoensis</name>
    <dbReference type="NCBI Taxonomy" id="253288"/>
    <lineage>
        <taxon>Eukaryota</taxon>
        <taxon>Fungi</taxon>
        <taxon>Dikarya</taxon>
        <taxon>Basidiomycota</taxon>
        <taxon>Ustilaginomycotina</taxon>
        <taxon>Malasseziomycetes</taxon>
        <taxon>Malasseziales</taxon>
        <taxon>Malasseziaceae</taxon>
        <taxon>Malassezia</taxon>
    </lineage>
</organism>
<evidence type="ECO:0000313" key="3">
    <source>
        <dbReference type="Proteomes" id="UP001219567"/>
    </source>
</evidence>
<evidence type="ECO:0000313" key="2">
    <source>
        <dbReference type="EMBL" id="WFC99507.1"/>
    </source>
</evidence>
<keyword evidence="3" id="KW-1185">Reference proteome</keyword>
<feature type="region of interest" description="Disordered" evidence="1">
    <location>
        <begin position="1"/>
        <end position="45"/>
    </location>
</feature>
<evidence type="ECO:0000256" key="1">
    <source>
        <dbReference type="SAM" id="MobiDB-lite"/>
    </source>
</evidence>
<dbReference type="AlphaFoldDB" id="A0AAJ6CGM5"/>
<dbReference type="Proteomes" id="UP001219567">
    <property type="component" value="Chromosome 2"/>
</dbReference>
<sequence length="126" mass="13747">MGSSSSKPARQVGKVAASAKPGAGLTRDRRLELNPHPTTLPDSLKTKSPIMMNILRARAQHEGQELAPGAPGLSASDLVRLLETYRMSKTDKTLDQLAVGYDIDRDQLARLVRFVDVPEEQPMPTN</sequence>
<gene>
    <name evidence="2" type="ORF">MYAM1_002252</name>
</gene>
<name>A0AAJ6CGM5_9BASI</name>
<dbReference type="EMBL" id="CP119944">
    <property type="protein sequence ID" value="WFC99507.1"/>
    <property type="molecule type" value="Genomic_DNA"/>
</dbReference>
<reference evidence="2 3" key="1">
    <citation type="submission" date="2023-03" db="EMBL/GenBank/DDBJ databases">
        <title>Mating type loci evolution in Malassezia.</title>
        <authorList>
            <person name="Coelho M.A."/>
        </authorList>
    </citation>
    <scope>NUCLEOTIDE SEQUENCE [LARGE SCALE GENOMIC DNA]</scope>
    <source>
        <strain evidence="2 3">CBS 9725</strain>
    </source>
</reference>